<organism evidence="1 2">
    <name type="scientific">Sphingobium indicum BiD32</name>
    <dbReference type="NCBI Taxonomy" id="1301087"/>
    <lineage>
        <taxon>Bacteria</taxon>
        <taxon>Pseudomonadati</taxon>
        <taxon>Pseudomonadota</taxon>
        <taxon>Alphaproteobacteria</taxon>
        <taxon>Sphingomonadales</taxon>
        <taxon>Sphingomonadaceae</taxon>
        <taxon>Sphingobium</taxon>
    </lineage>
</organism>
<evidence type="ECO:0000313" key="1">
    <source>
        <dbReference type="EMBL" id="CCW16109.1"/>
    </source>
</evidence>
<reference evidence="2" key="2">
    <citation type="submission" date="2013-04" db="EMBL/GenBank/DDBJ databases">
        <title>Bisphenol A degrading Sphingobium sp. strain BiD32.</title>
        <authorList>
            <person name="Nielsen J.L."/>
            <person name="Zhou N.A."/>
            <person name="Kjeldal H."/>
        </authorList>
    </citation>
    <scope>NUCLEOTIDE SEQUENCE [LARGE SCALE GENOMIC DNA]</scope>
    <source>
        <strain evidence="2">BiD32</strain>
    </source>
</reference>
<dbReference type="AlphaFoldDB" id="N1MH54"/>
<sequence length="37" mass="4173">MDDLVDRSPAPDADTRRVQRTEVAAWAGNGRVHHMKL</sequence>
<proteinExistence type="predicted"/>
<gene>
    <name evidence="1" type="ORF">EBBID32_4400</name>
</gene>
<evidence type="ECO:0000313" key="2">
    <source>
        <dbReference type="Proteomes" id="UP000013201"/>
    </source>
</evidence>
<keyword evidence="2" id="KW-1185">Reference proteome</keyword>
<dbReference type="EMBL" id="CAVK010000021">
    <property type="protein sequence ID" value="CCW16109.1"/>
    <property type="molecule type" value="Genomic_DNA"/>
</dbReference>
<name>N1MH54_9SPHN</name>
<dbReference type="Proteomes" id="UP000013201">
    <property type="component" value="Unassembled WGS sequence"/>
</dbReference>
<comment type="caution">
    <text evidence="1">The sequence shown here is derived from an EMBL/GenBank/DDBJ whole genome shotgun (WGS) entry which is preliminary data.</text>
</comment>
<reference evidence="1 2" key="1">
    <citation type="submission" date="2013-03" db="EMBL/GenBank/DDBJ databases">
        <authorList>
            <person name="Le V."/>
        </authorList>
    </citation>
    <scope>NUCLEOTIDE SEQUENCE [LARGE SCALE GENOMIC DNA]</scope>
    <source>
        <strain evidence="1 2">BiD32</strain>
    </source>
</reference>
<accession>N1MH54</accession>
<protein>
    <submittedName>
        <fullName evidence="1">Uncharacterized protein</fullName>
    </submittedName>
</protein>